<gene>
    <name evidence="9" type="ordered locus">Hbut_0499</name>
</gene>
<dbReference type="OrthoDB" id="27639at2157"/>
<dbReference type="Gene3D" id="3.40.50.10470">
    <property type="entry name" value="Translation initiation factor eif-2b, domain 2"/>
    <property type="match status" value="1"/>
</dbReference>
<dbReference type="EMBL" id="CP000493">
    <property type="protein sequence ID" value="ABM80361.1"/>
    <property type="molecule type" value="Genomic_DNA"/>
</dbReference>
<proteinExistence type="inferred from homology"/>
<dbReference type="STRING" id="415426.Hbut_0499"/>
<dbReference type="GeneID" id="4781809"/>
<dbReference type="InterPro" id="IPR027363">
    <property type="entry name" value="M1Pi_N"/>
</dbReference>
<dbReference type="PANTHER" id="PTHR45859">
    <property type="entry name" value="TRANSLATION INITIATION FACTOR EIF-2B SUBUNIT BETA"/>
    <property type="match status" value="1"/>
</dbReference>
<protein>
    <recommendedName>
        <fullName evidence="5">Translation initiation factor eIF2B subunit beta</fullName>
    </recommendedName>
    <alternativeName>
        <fullName evidence="6">eIF2B GDP-GTP exchange factor subunit beta</fullName>
    </alternativeName>
</protein>
<reference evidence="9 10" key="1">
    <citation type="journal article" date="2007" name="Archaea">
        <title>The genome of Hyperthermus butylicus: a sulfur-reducing, peptide fermenting, neutrophilic Crenarchaeote growing up to 108 degrees C.</title>
        <authorList>
            <person name="Brugger K."/>
            <person name="Chen L."/>
            <person name="Stark M."/>
            <person name="Zibat A."/>
            <person name="Redder P."/>
            <person name="Ruepp A."/>
            <person name="Awayez M."/>
            <person name="She Q."/>
            <person name="Garrett R.A."/>
            <person name="Klenk H.P."/>
        </authorList>
    </citation>
    <scope>NUCLEOTIDE SEQUENCE [LARGE SCALE GENOMIC DNA]</scope>
    <source>
        <strain evidence="10">DSM 5456 / JCM 9403 / PLM1-5</strain>
    </source>
</reference>
<comment type="similarity">
    <text evidence="8">Belongs to the eIF-2B alpha/beta/delta subunits family.</text>
</comment>
<keyword evidence="4" id="KW-0648">Protein biosynthesis</keyword>
<dbReference type="InterPro" id="IPR042529">
    <property type="entry name" value="IF_2B-like_C"/>
</dbReference>
<dbReference type="PANTHER" id="PTHR45859:SF1">
    <property type="entry name" value="TRANSLATION INITIATION FACTOR EIF-2B SUBUNIT BETA"/>
    <property type="match status" value="1"/>
</dbReference>
<dbReference type="AlphaFoldDB" id="A2BK50"/>
<keyword evidence="10" id="KW-1185">Reference proteome</keyword>
<dbReference type="EnsemblBacteria" id="ABM80361">
    <property type="protein sequence ID" value="ABM80361"/>
    <property type="gene ID" value="Hbut_0499"/>
</dbReference>
<evidence type="ECO:0000313" key="9">
    <source>
        <dbReference type="EMBL" id="ABM80361.1"/>
    </source>
</evidence>
<keyword evidence="2" id="KW-0963">Cytoplasm</keyword>
<dbReference type="HOGENOM" id="CLU_016218_2_1_2"/>
<dbReference type="InterPro" id="IPR000649">
    <property type="entry name" value="IF-2B-related"/>
</dbReference>
<evidence type="ECO:0000256" key="5">
    <source>
        <dbReference type="ARBA" id="ARBA00044122"/>
    </source>
</evidence>
<dbReference type="InterPro" id="IPR037171">
    <property type="entry name" value="NagB/RpiA_transferase-like"/>
</dbReference>
<evidence type="ECO:0000256" key="8">
    <source>
        <dbReference type="RuleBase" id="RU003814"/>
    </source>
</evidence>
<dbReference type="Proteomes" id="UP000002593">
    <property type="component" value="Chromosome"/>
</dbReference>
<dbReference type="InterPro" id="IPR051855">
    <property type="entry name" value="eIF2B_beta_subunit"/>
</dbReference>
<evidence type="ECO:0000256" key="7">
    <source>
        <dbReference type="ARBA" id="ARBA00046432"/>
    </source>
</evidence>
<evidence type="ECO:0000256" key="1">
    <source>
        <dbReference type="ARBA" id="ARBA00004514"/>
    </source>
</evidence>
<dbReference type="RefSeq" id="WP_011821679.1">
    <property type="nucleotide sequence ID" value="NC_008818.1"/>
</dbReference>
<dbReference type="eggNOG" id="arCOG01124">
    <property type="taxonomic scope" value="Archaea"/>
</dbReference>
<accession>A2BK50</accession>
<dbReference type="KEGG" id="hbu:Hbut_0499"/>
<evidence type="ECO:0000256" key="2">
    <source>
        <dbReference type="ARBA" id="ARBA00022490"/>
    </source>
</evidence>
<comment type="subunit">
    <text evidence="7">Component of the translation initiation factor 2B (eIF2B) complex which is a heterodecamer of two sets of five different subunits: alpha, beta, gamma, delta and epsilon. Subunits alpha, beta and delta comprise a regulatory subcomplex and subunits epsilon and gamma comprise a catalytic subcomplex. Within the complex, the hexameric regulatory complex resides at the center, with the two heterodimeric catalytic subcomplexes bound on opposite sides.</text>
</comment>
<dbReference type="GO" id="GO:0005085">
    <property type="term" value="F:guanyl-nucleotide exchange factor activity"/>
    <property type="evidence" value="ECO:0007669"/>
    <property type="project" value="TreeGrafter"/>
</dbReference>
<dbReference type="Gene3D" id="1.20.120.420">
    <property type="entry name" value="translation initiation factor eif-2b, domain 1"/>
    <property type="match status" value="1"/>
</dbReference>
<comment type="subcellular location">
    <subcellularLocation>
        <location evidence="1">Cytoplasm</location>
        <location evidence="1">Cytosol</location>
    </subcellularLocation>
</comment>
<evidence type="ECO:0000313" key="10">
    <source>
        <dbReference type="Proteomes" id="UP000002593"/>
    </source>
</evidence>
<keyword evidence="3 9" id="KW-0396">Initiation factor</keyword>
<evidence type="ECO:0000256" key="4">
    <source>
        <dbReference type="ARBA" id="ARBA00022917"/>
    </source>
</evidence>
<evidence type="ECO:0000256" key="3">
    <source>
        <dbReference type="ARBA" id="ARBA00022540"/>
    </source>
</evidence>
<sequence length="324" mass="35454">MSKPESPSLGINMLGATEATEEVLKKFRQLISSAKDVWGLLEALDYLEASLAARPFSAPLINASRELLTVIAHGEYDNIPRLKELVEENVEKLLRRMIEETEAAAEIAARRLENGDTVLTHSYSRSVLRTIEKAVAMGKTIRVIVAESRPVLDGIEMAKALTKLEIDVTLIVDSAMRFMAREATKALIGADAVTADGSIIARTGAGLLALAANESRVRVIVVAGTYKFYPETVYGLMVESPALQEEIVPESHKKLGIKGYAPLFEFVPPHLIDALATEKGLIAPEAVPLLVKEEFGEWPPRLESLEKLFTKAREELKKIGAKPS</sequence>
<evidence type="ECO:0000256" key="6">
    <source>
        <dbReference type="ARBA" id="ARBA00044228"/>
    </source>
</evidence>
<name>A2BK50_HYPBU</name>
<organism evidence="9 10">
    <name type="scientific">Hyperthermus butylicus (strain DSM 5456 / JCM 9403 / PLM1-5)</name>
    <dbReference type="NCBI Taxonomy" id="415426"/>
    <lineage>
        <taxon>Archaea</taxon>
        <taxon>Thermoproteota</taxon>
        <taxon>Thermoprotei</taxon>
        <taxon>Desulfurococcales</taxon>
        <taxon>Pyrodictiaceae</taxon>
        <taxon>Hyperthermus</taxon>
    </lineage>
</organism>
<dbReference type="GO" id="GO:0005829">
    <property type="term" value="C:cytosol"/>
    <property type="evidence" value="ECO:0007669"/>
    <property type="project" value="UniProtKB-SubCell"/>
</dbReference>
<dbReference type="Pfam" id="PF01008">
    <property type="entry name" value="IF-2B"/>
    <property type="match status" value="1"/>
</dbReference>
<dbReference type="SUPFAM" id="SSF100950">
    <property type="entry name" value="NagB/RpiA/CoA transferase-like"/>
    <property type="match status" value="1"/>
</dbReference>
<dbReference type="GO" id="GO:0003743">
    <property type="term" value="F:translation initiation factor activity"/>
    <property type="evidence" value="ECO:0007669"/>
    <property type="project" value="UniProtKB-KW"/>
</dbReference>